<feature type="compositionally biased region" description="Pro residues" evidence="3">
    <location>
        <begin position="629"/>
        <end position="640"/>
    </location>
</feature>
<sequence>MMPNGGNMNPWMPHQWYNPAASLGSNQAQGMVDVNALHMMASQQFPHQYGAGILPVAPAWNDVSSQSQWMQQWQSNFQTNWGNNFAPNAQPPPPPPPANTSVVPQIPPPPPQEKAPEHVADSIMSEEEKNFDIQFKEWEGKFQAWKEENKNHPDKAALAVYEAQWKTWREQLIQNREKLRKKREESVAKQNQIMEQSKNCIDDSSHLAHSRQATQPTSNNDSREDIPYHFQPKMPNTPGQPLMTSSQHNLYSNHAPNSSTNLHVAGHSSKLHVPQNYPNKGDSEHSLSGGKVNQLPGGSLPPNRFDYSSRQLHEEFRDHRVSHSAADLHSNRMPNKPPHPLLTNFDQAQKQFDLPLQRPGQQQPGLDFQDMRQRQLDVPPRLQNRDYHHENIQHNQPMLPANQRELNVPQGFQPPARGMLESSQSAANFVSPANNVDEDLRTFPSASSAETAANLFRKRAMRGKGDGPRFVPYKTPDMPVQMNQKVETSLEGSVRPRIEERLAEHAEIKLSALPPMANLAGPLVRDHDIPVKKVGAILEPIVFEYNHRSGQRGRFAEPVSIDSSRAKQPQIESSESKVINRKIEIVVPKAHAILPVAPKNVHVEKSPVKPAPLPLFPSAAAIQIQENPFPKPQPQLLPDPPAEDKRPNGLVLSQQTVSEPSEMEIVPAEIEIVMVEDLLLPPGRYGRPSKIVVILRGLPGSGKSHLARSIKEKEVLMGGSAPRILSIDDYYLMDDGTSPVPWQEDQEEQYRQSLLKSLKKNLDDGHFSFIIVDALHIKASDILEVHNAARSRAFSVFLVDLPDDLSRTGTNRKCTEKDLEKMKSEWQEAPIEDLPRLDIRWLLQGVVEERIPTPDDVVTSTTVLIDEDSQGSPNENPAVSKWETMEQTEEKLDRLDGIVKRKSEKPASMEDWLQSGLPDDYDDRKCLEGKKRVRWADVEEKMQQKKMRDLGFVVGQTNWSRMTDPTFGESALTKTKYI</sequence>
<dbReference type="Pfam" id="PF08433">
    <property type="entry name" value="KTI12"/>
    <property type="match status" value="1"/>
</dbReference>
<dbReference type="InterPro" id="IPR027417">
    <property type="entry name" value="P-loop_NTPase"/>
</dbReference>
<dbReference type="PANTHER" id="PTHR13413:SF0">
    <property type="entry name" value="YLP MOTIF-CONTAINING PROTEIN 1"/>
    <property type="match status" value="1"/>
</dbReference>
<evidence type="ECO:0000256" key="2">
    <source>
        <dbReference type="ARBA" id="ARBA00022840"/>
    </source>
</evidence>
<dbReference type="InterPro" id="IPR058903">
    <property type="entry name" value="Spectrin_YLPM1-like"/>
</dbReference>
<reference evidence="5 6" key="1">
    <citation type="journal article" date="2011" name="Science">
        <title>The ecoresponsive genome of Daphnia pulex.</title>
        <authorList>
            <person name="Colbourne J.K."/>
            <person name="Pfrender M.E."/>
            <person name="Gilbert D."/>
            <person name="Thomas W.K."/>
            <person name="Tucker A."/>
            <person name="Oakley T.H."/>
            <person name="Tokishita S."/>
            <person name="Aerts A."/>
            <person name="Arnold G.J."/>
            <person name="Basu M.K."/>
            <person name="Bauer D.J."/>
            <person name="Caceres C.E."/>
            <person name="Carmel L."/>
            <person name="Casola C."/>
            <person name="Choi J.H."/>
            <person name="Detter J.C."/>
            <person name="Dong Q."/>
            <person name="Dusheyko S."/>
            <person name="Eads B.D."/>
            <person name="Frohlich T."/>
            <person name="Geiler-Samerotte K.A."/>
            <person name="Gerlach D."/>
            <person name="Hatcher P."/>
            <person name="Jogdeo S."/>
            <person name="Krijgsveld J."/>
            <person name="Kriventseva E.V."/>
            <person name="Kultz D."/>
            <person name="Laforsch C."/>
            <person name="Lindquist E."/>
            <person name="Lopez J."/>
            <person name="Manak J.R."/>
            <person name="Muller J."/>
            <person name="Pangilinan J."/>
            <person name="Patwardhan R.P."/>
            <person name="Pitluck S."/>
            <person name="Pritham E.J."/>
            <person name="Rechtsteiner A."/>
            <person name="Rho M."/>
            <person name="Rogozin I.B."/>
            <person name="Sakarya O."/>
            <person name="Salamov A."/>
            <person name="Schaack S."/>
            <person name="Shapiro H."/>
            <person name="Shiga Y."/>
            <person name="Skalitzky C."/>
            <person name="Smith Z."/>
            <person name="Souvorov A."/>
            <person name="Sung W."/>
            <person name="Tang Z."/>
            <person name="Tsuchiya D."/>
            <person name="Tu H."/>
            <person name="Vos H."/>
            <person name="Wang M."/>
            <person name="Wolf Y.I."/>
            <person name="Yamagata H."/>
            <person name="Yamada T."/>
            <person name="Ye Y."/>
            <person name="Shaw J.R."/>
            <person name="Andrews J."/>
            <person name="Crease T.J."/>
            <person name="Tang H."/>
            <person name="Lucas S.M."/>
            <person name="Robertson H.M."/>
            <person name="Bork P."/>
            <person name="Koonin E.V."/>
            <person name="Zdobnov E.M."/>
            <person name="Grigoriev I.V."/>
            <person name="Lynch M."/>
            <person name="Boore J.L."/>
        </authorList>
    </citation>
    <scope>NUCLEOTIDE SEQUENCE [LARGE SCALE GENOMIC DNA]</scope>
</reference>
<feature type="region of interest" description="Disordered" evidence="3">
    <location>
        <begin position="80"/>
        <end position="117"/>
    </location>
</feature>
<feature type="region of interest" description="Disordered" evidence="3">
    <location>
        <begin position="628"/>
        <end position="658"/>
    </location>
</feature>
<keyword evidence="6" id="KW-1185">Reference proteome</keyword>
<dbReference type="KEGG" id="dpx:DAPPUDRAFT_307861"/>
<dbReference type="OMA" id="YHHENIQ"/>
<accession>E9G1W5</accession>
<dbReference type="AlphaFoldDB" id="E9G1W5"/>
<dbReference type="PANTHER" id="PTHR13413">
    <property type="entry name" value="YLP MOTIF CONTAINING PROTEIN NUCLEAR PROTEIN ZAP"/>
    <property type="match status" value="1"/>
</dbReference>
<dbReference type="eggNOG" id="KOG2400">
    <property type="taxonomic scope" value="Eukaryota"/>
</dbReference>
<evidence type="ECO:0000313" key="5">
    <source>
        <dbReference type="EMBL" id="EFX86740.1"/>
    </source>
</evidence>
<dbReference type="Pfam" id="PF26583">
    <property type="entry name" value="Spectrin_YLPM1"/>
    <property type="match status" value="1"/>
</dbReference>
<feature type="compositionally biased region" description="Polar residues" evidence="3">
    <location>
        <begin position="211"/>
        <end position="220"/>
    </location>
</feature>
<dbReference type="GO" id="GO:0005634">
    <property type="term" value="C:nucleus"/>
    <property type="evidence" value="ECO:0000318"/>
    <property type="project" value="GO_Central"/>
</dbReference>
<organism evidence="5 6">
    <name type="scientific">Daphnia pulex</name>
    <name type="common">Water flea</name>
    <dbReference type="NCBI Taxonomy" id="6669"/>
    <lineage>
        <taxon>Eukaryota</taxon>
        <taxon>Metazoa</taxon>
        <taxon>Ecdysozoa</taxon>
        <taxon>Arthropoda</taxon>
        <taxon>Crustacea</taxon>
        <taxon>Branchiopoda</taxon>
        <taxon>Diplostraca</taxon>
        <taxon>Cladocera</taxon>
        <taxon>Anomopoda</taxon>
        <taxon>Daphniidae</taxon>
        <taxon>Daphnia</taxon>
    </lineage>
</organism>
<gene>
    <name evidence="5" type="ORF">DAPPUDRAFT_307861</name>
</gene>
<dbReference type="GO" id="GO:0005524">
    <property type="term" value="F:ATP binding"/>
    <property type="evidence" value="ECO:0007669"/>
    <property type="project" value="UniProtKB-KW"/>
</dbReference>
<proteinExistence type="predicted"/>
<evidence type="ECO:0000256" key="3">
    <source>
        <dbReference type="SAM" id="MobiDB-lite"/>
    </source>
</evidence>
<feature type="compositionally biased region" description="Basic and acidic residues" evidence="3">
    <location>
        <begin position="311"/>
        <end position="321"/>
    </location>
</feature>
<evidence type="ECO:0000313" key="6">
    <source>
        <dbReference type="Proteomes" id="UP000000305"/>
    </source>
</evidence>
<feature type="region of interest" description="Disordered" evidence="3">
    <location>
        <begin position="200"/>
        <end position="340"/>
    </location>
</feature>
<dbReference type="OrthoDB" id="513595at2759"/>
<dbReference type="EMBL" id="GL732529">
    <property type="protein sequence ID" value="EFX86740.1"/>
    <property type="molecule type" value="Genomic_DNA"/>
</dbReference>
<dbReference type="InterPro" id="IPR013641">
    <property type="entry name" value="KTI12/PSTK"/>
</dbReference>
<feature type="domain" description="YLPM1-like spectrin repeat" evidence="4">
    <location>
        <begin position="124"/>
        <end position="196"/>
    </location>
</feature>
<dbReference type="Gene3D" id="3.40.50.300">
    <property type="entry name" value="P-loop containing nucleotide triphosphate hydrolases"/>
    <property type="match status" value="1"/>
</dbReference>
<feature type="compositionally biased region" description="Pro residues" evidence="3">
    <location>
        <begin position="89"/>
        <end position="98"/>
    </location>
</feature>
<dbReference type="GO" id="GO:0032204">
    <property type="term" value="P:regulation of telomere maintenance"/>
    <property type="evidence" value="ECO:0000318"/>
    <property type="project" value="GO_Central"/>
</dbReference>
<feature type="compositionally biased region" description="Polar residues" evidence="3">
    <location>
        <begin position="237"/>
        <end position="262"/>
    </location>
</feature>
<dbReference type="STRING" id="6669.E9G1W5"/>
<protein>
    <recommendedName>
        <fullName evidence="4">YLPM1-like spectrin repeat domain-containing protein</fullName>
    </recommendedName>
</protein>
<evidence type="ECO:0000256" key="1">
    <source>
        <dbReference type="ARBA" id="ARBA00022741"/>
    </source>
</evidence>
<keyword evidence="2" id="KW-0067">ATP-binding</keyword>
<dbReference type="SUPFAM" id="SSF52540">
    <property type="entry name" value="P-loop containing nucleoside triphosphate hydrolases"/>
    <property type="match status" value="1"/>
</dbReference>
<name>E9G1W5_DAPPU</name>
<evidence type="ECO:0000259" key="4">
    <source>
        <dbReference type="Pfam" id="PF26583"/>
    </source>
</evidence>
<dbReference type="HOGENOM" id="CLU_304074_0_0_1"/>
<keyword evidence="1" id="KW-0547">Nucleotide-binding</keyword>
<dbReference type="InterPro" id="IPR026314">
    <property type="entry name" value="YLP_motif_con_p1"/>
</dbReference>
<dbReference type="InParanoid" id="E9G1W5"/>
<dbReference type="Proteomes" id="UP000000305">
    <property type="component" value="Unassembled WGS sequence"/>
</dbReference>